<dbReference type="CDD" id="cd00707">
    <property type="entry name" value="Pancreat_lipase_like"/>
    <property type="match status" value="1"/>
</dbReference>
<evidence type="ECO:0000256" key="2">
    <source>
        <dbReference type="ARBA" id="ARBA00010701"/>
    </source>
</evidence>
<feature type="chain" id="PRO_5025535665" evidence="6">
    <location>
        <begin position="25"/>
        <end position="447"/>
    </location>
</feature>
<dbReference type="Pfam" id="PF00151">
    <property type="entry name" value="Lipase"/>
    <property type="match status" value="1"/>
</dbReference>
<feature type="signal peptide" evidence="6">
    <location>
        <begin position="1"/>
        <end position="24"/>
    </location>
</feature>
<dbReference type="InterPro" id="IPR002331">
    <property type="entry name" value="Lipase_panc"/>
</dbReference>
<dbReference type="GO" id="GO:0004806">
    <property type="term" value="F:triacylglycerol lipase activity"/>
    <property type="evidence" value="ECO:0007669"/>
    <property type="project" value="InterPro"/>
</dbReference>
<evidence type="ECO:0000256" key="1">
    <source>
        <dbReference type="ARBA" id="ARBA00004613"/>
    </source>
</evidence>
<dbReference type="AlphaFoldDB" id="A0A6B9KZ64"/>
<name>A0A6B9KZ64_PLARH</name>
<organism evidence="8">
    <name type="scientific">Platymeris rhadamanthus</name>
    <name type="common">Red spot assassin bug</name>
    <dbReference type="NCBI Taxonomy" id="1134088"/>
    <lineage>
        <taxon>Eukaryota</taxon>
        <taxon>Metazoa</taxon>
        <taxon>Ecdysozoa</taxon>
        <taxon>Arthropoda</taxon>
        <taxon>Hexapoda</taxon>
        <taxon>Insecta</taxon>
        <taxon>Pterygota</taxon>
        <taxon>Neoptera</taxon>
        <taxon>Paraneoptera</taxon>
        <taxon>Hemiptera</taxon>
        <taxon>Heteroptera</taxon>
        <taxon>Panheteroptera</taxon>
        <taxon>Cimicomorpha</taxon>
        <taxon>Reduviidae</taxon>
        <taxon>Platymeris</taxon>
    </lineage>
</organism>
<dbReference type="InterPro" id="IPR033906">
    <property type="entry name" value="Lipase_N"/>
</dbReference>
<dbReference type="Gene3D" id="3.40.50.1820">
    <property type="entry name" value="alpha/beta hydrolase"/>
    <property type="match status" value="1"/>
</dbReference>
<evidence type="ECO:0000313" key="8">
    <source>
        <dbReference type="EMBL" id="QHB21520.1"/>
    </source>
</evidence>
<dbReference type="InterPro" id="IPR013818">
    <property type="entry name" value="Lipase"/>
</dbReference>
<evidence type="ECO:0000256" key="3">
    <source>
        <dbReference type="ARBA" id="ARBA00022525"/>
    </source>
</evidence>
<keyword evidence="3" id="KW-0964">Secreted</keyword>
<dbReference type="EMBL" id="MN208331">
    <property type="protein sequence ID" value="QHB21520.1"/>
    <property type="molecule type" value="mRNA"/>
</dbReference>
<dbReference type="InterPro" id="IPR000734">
    <property type="entry name" value="TAG_lipase"/>
</dbReference>
<dbReference type="PRINTS" id="PR00823">
    <property type="entry name" value="PANCLIPASE"/>
</dbReference>
<dbReference type="GO" id="GO:0016042">
    <property type="term" value="P:lipid catabolic process"/>
    <property type="evidence" value="ECO:0007669"/>
    <property type="project" value="TreeGrafter"/>
</dbReference>
<reference evidence="8" key="1">
    <citation type="journal article" date="2019" name="Toxins">
        <title>Missiles of mass disruption: composition and glandular origin of venom used as a projectile defensive weapon by the assassin bug Platymeris rhadamanthus.</title>
        <authorList>
            <person name="Walker A.A."/>
            <person name="Robinson S.D."/>
            <person name="Undheim E.A.B."/>
            <person name="Jin J."/>
            <person name="Han X."/>
            <person name="Fry B.G."/>
            <person name="Vetter I."/>
            <person name="King G.F."/>
        </authorList>
    </citation>
    <scope>NUCLEOTIDE SEQUENCE</scope>
    <source>
        <tissue evidence="8">Venom glands</tissue>
    </source>
</reference>
<dbReference type="SUPFAM" id="SSF53474">
    <property type="entry name" value="alpha/beta-Hydrolases"/>
    <property type="match status" value="1"/>
</dbReference>
<keyword evidence="6" id="KW-0732">Signal</keyword>
<feature type="domain" description="Lipase" evidence="7">
    <location>
        <begin position="65"/>
        <end position="351"/>
    </location>
</feature>
<comment type="similarity">
    <text evidence="2 5">Belongs to the AB hydrolase superfamily. Lipase family.</text>
</comment>
<evidence type="ECO:0000256" key="6">
    <source>
        <dbReference type="SAM" id="SignalP"/>
    </source>
</evidence>
<proteinExistence type="evidence at transcript level"/>
<comment type="subcellular location">
    <subcellularLocation>
        <location evidence="1">Secreted</location>
    </subcellularLocation>
</comment>
<evidence type="ECO:0000256" key="5">
    <source>
        <dbReference type="RuleBase" id="RU004262"/>
    </source>
</evidence>
<dbReference type="PANTHER" id="PTHR11610">
    <property type="entry name" value="LIPASE"/>
    <property type="match status" value="1"/>
</dbReference>
<keyword evidence="4" id="KW-1015">Disulfide bond</keyword>
<protein>
    <submittedName>
        <fullName evidence="8">Venom lipase 2</fullName>
    </submittedName>
</protein>
<dbReference type="InterPro" id="IPR029058">
    <property type="entry name" value="AB_hydrolase_fold"/>
</dbReference>
<evidence type="ECO:0000259" key="7">
    <source>
        <dbReference type="Pfam" id="PF00151"/>
    </source>
</evidence>
<accession>A0A6B9KZ64</accession>
<sequence>MGISTRNLLLPLLCLVIFGHSGQSFVHLLRKAKCLIPKDIDHLTRALFLQQCISDKYGQGNETRCYDGLGCFHMEKPWITLSRPFPTPFPPEDIDTGITLYTRKAPKGYKLTLWPKITLKGSDFKAKRPATVFMTHGFSSNGNADWLLDMKDAYLKNADVNVFIVDWGEGASLLNYLQVASNIRIVGSELTRFGKYLIKKGLNPDKIHLIGHSLGAHTMGYLAKGLSSSKLVRRITALDPAQPGFEGTDEQVRLAKGDAQYIDVIHTDAKAFIPLIGFGMMQPVGDVDFYMNGGSSQPGCIQIKLPNITGILDLAKIPVEVISNWVSCSHGRAYEYFTWALKLENCSFWGRKMSTVENVLKITTAGMLAVLDPLVKSLNYCTEENCSVLGLKTFRLKARGVFAVTTKPFEPFCDLPKKLSLKLNKLVPSLLNVVAGTLGQLLALPIF</sequence>
<dbReference type="GO" id="GO:0005615">
    <property type="term" value="C:extracellular space"/>
    <property type="evidence" value="ECO:0007669"/>
    <property type="project" value="TreeGrafter"/>
</dbReference>
<evidence type="ECO:0000256" key="4">
    <source>
        <dbReference type="ARBA" id="ARBA00023157"/>
    </source>
</evidence>